<dbReference type="InterPro" id="IPR036388">
    <property type="entry name" value="WH-like_DNA-bd_sf"/>
</dbReference>
<name>A0A944M684_9GAMM</name>
<proteinExistence type="predicted"/>
<dbReference type="SUPFAM" id="SSF81301">
    <property type="entry name" value="Nucleotidyltransferase"/>
    <property type="match status" value="1"/>
</dbReference>
<dbReference type="EMBL" id="JAHHGM010000003">
    <property type="protein sequence ID" value="MBT2988236.1"/>
    <property type="molecule type" value="Genomic_DNA"/>
</dbReference>
<gene>
    <name evidence="2" type="ORF">KME65_04675</name>
</gene>
<dbReference type="Proteomes" id="UP000770889">
    <property type="component" value="Unassembled WGS sequence"/>
</dbReference>
<protein>
    <submittedName>
        <fullName evidence="2">Nucleotidyltransferase domain-containing protein</fullName>
    </submittedName>
</protein>
<dbReference type="InterPro" id="IPR043519">
    <property type="entry name" value="NT_sf"/>
</dbReference>
<dbReference type="Gene3D" id="3.30.460.10">
    <property type="entry name" value="Beta Polymerase, domain 2"/>
    <property type="match status" value="1"/>
</dbReference>
<dbReference type="InterPro" id="IPR041633">
    <property type="entry name" value="Polbeta"/>
</dbReference>
<reference evidence="2 3" key="1">
    <citation type="submission" date="2021-05" db="EMBL/GenBank/DDBJ databases">
        <title>Genetic and Functional Diversity in Clade A Lucinid endosymbionts from the Bahamas.</title>
        <authorList>
            <person name="Giani N.M."/>
            <person name="Engel A.S."/>
            <person name="Campbell B.J."/>
        </authorList>
    </citation>
    <scope>NUCLEOTIDE SEQUENCE [LARGE SCALE GENOMIC DNA]</scope>
    <source>
        <strain evidence="2">LUC16012Gg_MoonRockCtena</strain>
    </source>
</reference>
<dbReference type="InterPro" id="IPR036390">
    <property type="entry name" value="WH_DNA-bd_sf"/>
</dbReference>
<dbReference type="Pfam" id="PF18765">
    <property type="entry name" value="Polbeta"/>
    <property type="match status" value="1"/>
</dbReference>
<feature type="domain" description="Polymerase beta nucleotidyltransferase" evidence="1">
    <location>
        <begin position="103"/>
        <end position="165"/>
    </location>
</feature>
<dbReference type="CDD" id="cd05403">
    <property type="entry name" value="NT_KNTase_like"/>
    <property type="match status" value="1"/>
</dbReference>
<comment type="caution">
    <text evidence="2">The sequence shown here is derived from an EMBL/GenBank/DDBJ whole genome shotgun (WGS) entry which is preliminary data.</text>
</comment>
<evidence type="ECO:0000259" key="1">
    <source>
        <dbReference type="Pfam" id="PF18765"/>
    </source>
</evidence>
<organism evidence="2 3">
    <name type="scientific">Candidatus Thiodiazotropha taylori</name>
    <dbReference type="NCBI Taxonomy" id="2792791"/>
    <lineage>
        <taxon>Bacteria</taxon>
        <taxon>Pseudomonadati</taxon>
        <taxon>Pseudomonadota</taxon>
        <taxon>Gammaproteobacteria</taxon>
        <taxon>Chromatiales</taxon>
        <taxon>Sedimenticolaceae</taxon>
        <taxon>Candidatus Thiodiazotropha</taxon>
    </lineage>
</organism>
<sequence length="203" mass="22983">MTRLADALFSKTQQQLLGLLYAKPERSFYTKEIIRLTGMGVATIKRELDRMLDVGILHMTRIGNQHHYQANPDCPIFHELLSIVSKTIGVVNVLNQALLPFADRIVWSFIFGSVASKQEISSSDIDLMIIGEIDFTEMVNALHPIQEKLGREINPKLYREDEWLDLLKQKNPFIKDVLAKPRMDVIGDGDEFTELSGKDPGGD</sequence>
<evidence type="ECO:0000313" key="3">
    <source>
        <dbReference type="Proteomes" id="UP000770889"/>
    </source>
</evidence>
<dbReference type="SUPFAM" id="SSF46785">
    <property type="entry name" value="Winged helix' DNA-binding domain"/>
    <property type="match status" value="1"/>
</dbReference>
<evidence type="ECO:0000313" key="2">
    <source>
        <dbReference type="EMBL" id="MBT2988236.1"/>
    </source>
</evidence>
<accession>A0A944M684</accession>
<dbReference type="AlphaFoldDB" id="A0A944M684"/>
<dbReference type="Gene3D" id="1.10.10.10">
    <property type="entry name" value="Winged helix-like DNA-binding domain superfamily/Winged helix DNA-binding domain"/>
    <property type="match status" value="1"/>
</dbReference>